<dbReference type="EMBL" id="JAQNZF010000030">
    <property type="protein sequence ID" value="MDC2744336.1"/>
    <property type="molecule type" value="Genomic_DNA"/>
</dbReference>
<gene>
    <name evidence="1" type="ORF">F3B98_26510</name>
    <name evidence="2" type="ORF">PO382_19140</name>
</gene>
<proteinExistence type="predicted"/>
<reference evidence="2" key="2">
    <citation type="submission" date="2022-10" db="EMBL/GenBank/DDBJ databases">
        <title>Human gut microbiome strain richness.</title>
        <authorList>
            <person name="Chen-Liaw A."/>
        </authorList>
    </citation>
    <scope>NUCLEOTIDE SEQUENCE</scope>
    <source>
        <strain evidence="2">BSD2780120875st1_E1_BSD2780120875_150330</strain>
    </source>
</reference>
<dbReference type="EMBL" id="VWFO01000077">
    <property type="protein sequence ID" value="KAA4660507.1"/>
    <property type="molecule type" value="Genomic_DNA"/>
</dbReference>
<sequence length="229" mass="26583">MKRFYHLTTMPHNIIECNTILSCLVICCSILYSISCNAQARQRHFESVCGKEKNIIIWNEKTENNIIFLTTSQNSEVHHYRLSPLCTTLSWQLTDSIKHTNLTIVLYNNNYYFKGTLNNQPYNKTVKSKGYPWYQNIAYSAGQTINKNSIKYECFRPDNLELYVMQAERKATTVLFNNQKTYEIKVRLTGILSHFWSCLYYFNAANHQFIGYKGVNGGPGTPETIIKAK</sequence>
<name>A0A414EAK8_BACOV</name>
<comment type="caution">
    <text evidence="1">The sequence shown here is derived from an EMBL/GenBank/DDBJ whole genome shotgun (WGS) entry which is preliminary data.</text>
</comment>
<evidence type="ECO:0000313" key="1">
    <source>
        <dbReference type="EMBL" id="KAA4660507.1"/>
    </source>
</evidence>
<evidence type="ECO:0000313" key="2">
    <source>
        <dbReference type="EMBL" id="MDC2744336.1"/>
    </source>
</evidence>
<reference evidence="1 3" key="1">
    <citation type="journal article" date="2019" name="Nat. Med.">
        <title>A library of human gut bacterial isolates paired with longitudinal multiomics data enables mechanistic microbiome research.</title>
        <authorList>
            <person name="Poyet M."/>
            <person name="Groussin M."/>
            <person name="Gibbons S.M."/>
            <person name="Avila-Pacheco J."/>
            <person name="Jiang X."/>
            <person name="Kearney S.M."/>
            <person name="Perrotta A.R."/>
            <person name="Berdy B."/>
            <person name="Zhao S."/>
            <person name="Lieberman T.D."/>
            <person name="Swanson P.K."/>
            <person name="Smith M."/>
            <person name="Roesemann S."/>
            <person name="Alexander J.E."/>
            <person name="Rich S.A."/>
            <person name="Livny J."/>
            <person name="Vlamakis H."/>
            <person name="Clish C."/>
            <person name="Bullock K."/>
            <person name="Deik A."/>
            <person name="Scott J."/>
            <person name="Pierce K.A."/>
            <person name="Xavier R.J."/>
            <person name="Alm E.J."/>
        </authorList>
    </citation>
    <scope>NUCLEOTIDE SEQUENCE [LARGE SCALE GENOMIC DNA]</scope>
    <source>
        <strain evidence="1 3">BIOML-A14</strain>
    </source>
</reference>
<dbReference type="AlphaFoldDB" id="A0A414EAK8"/>
<evidence type="ECO:0000313" key="3">
    <source>
        <dbReference type="Proteomes" id="UP000435985"/>
    </source>
</evidence>
<dbReference type="RefSeq" id="WP_080558409.1">
    <property type="nucleotide sequence ID" value="NZ_CAXTIO010000015.1"/>
</dbReference>
<accession>A0A414EAK8</accession>
<organism evidence="1 3">
    <name type="scientific">Bacteroides ovatus</name>
    <dbReference type="NCBI Taxonomy" id="28116"/>
    <lineage>
        <taxon>Bacteria</taxon>
        <taxon>Pseudomonadati</taxon>
        <taxon>Bacteroidota</taxon>
        <taxon>Bacteroidia</taxon>
        <taxon>Bacteroidales</taxon>
        <taxon>Bacteroidaceae</taxon>
        <taxon>Bacteroides</taxon>
    </lineage>
</organism>
<dbReference type="Proteomes" id="UP001219389">
    <property type="component" value="Unassembled WGS sequence"/>
</dbReference>
<dbReference type="Proteomes" id="UP000435985">
    <property type="component" value="Unassembled WGS sequence"/>
</dbReference>
<protein>
    <submittedName>
        <fullName evidence="1">Uncharacterized protein</fullName>
    </submittedName>
</protein>